<gene>
    <name evidence="1" type="ORF">THAOC_11204</name>
</gene>
<proteinExistence type="predicted"/>
<organism evidence="1 2">
    <name type="scientific">Thalassiosira oceanica</name>
    <name type="common">Marine diatom</name>
    <dbReference type="NCBI Taxonomy" id="159749"/>
    <lineage>
        <taxon>Eukaryota</taxon>
        <taxon>Sar</taxon>
        <taxon>Stramenopiles</taxon>
        <taxon>Ochrophyta</taxon>
        <taxon>Bacillariophyta</taxon>
        <taxon>Coscinodiscophyceae</taxon>
        <taxon>Thalassiosirophycidae</taxon>
        <taxon>Thalassiosirales</taxon>
        <taxon>Thalassiosiraceae</taxon>
        <taxon>Thalassiosira</taxon>
    </lineage>
</organism>
<comment type="caution">
    <text evidence="1">The sequence shown here is derived from an EMBL/GenBank/DDBJ whole genome shotgun (WGS) entry which is preliminary data.</text>
</comment>
<name>K0TBA1_THAOC</name>
<dbReference type="EMBL" id="AGNL01012711">
    <property type="protein sequence ID" value="EJK67727.1"/>
    <property type="molecule type" value="Genomic_DNA"/>
</dbReference>
<keyword evidence="2" id="KW-1185">Reference proteome</keyword>
<dbReference type="Proteomes" id="UP000266841">
    <property type="component" value="Unassembled WGS sequence"/>
</dbReference>
<evidence type="ECO:0000313" key="1">
    <source>
        <dbReference type="EMBL" id="EJK67727.1"/>
    </source>
</evidence>
<reference evidence="1 2" key="1">
    <citation type="journal article" date="2012" name="Genome Biol.">
        <title>Genome and low-iron response of an oceanic diatom adapted to chronic iron limitation.</title>
        <authorList>
            <person name="Lommer M."/>
            <person name="Specht M."/>
            <person name="Roy A.S."/>
            <person name="Kraemer L."/>
            <person name="Andreson R."/>
            <person name="Gutowska M.A."/>
            <person name="Wolf J."/>
            <person name="Bergner S.V."/>
            <person name="Schilhabel M.B."/>
            <person name="Klostermeier U.C."/>
            <person name="Beiko R.G."/>
            <person name="Rosenstiel P."/>
            <person name="Hippler M."/>
            <person name="Laroche J."/>
        </authorList>
    </citation>
    <scope>NUCLEOTIDE SEQUENCE [LARGE SCALE GENOMIC DNA]</scope>
    <source>
        <strain evidence="1 2">CCMP1005</strain>
    </source>
</reference>
<sequence>MPAIAETPAAAAALARKDLRSFSFSIADIAVDEAICCDPTWVLVEENPSTETTVAANSSSVATIVTIFGEYVETRGFPSASLRTRLSDYLVVSVPTDAL</sequence>
<accession>K0TBA1</accession>
<dbReference type="AlphaFoldDB" id="K0TBA1"/>
<protein>
    <submittedName>
        <fullName evidence="1">Uncharacterized protein</fullName>
    </submittedName>
</protein>
<evidence type="ECO:0000313" key="2">
    <source>
        <dbReference type="Proteomes" id="UP000266841"/>
    </source>
</evidence>